<dbReference type="InterPro" id="IPR027417">
    <property type="entry name" value="P-loop_NTPase"/>
</dbReference>
<sequence length="605" mass="66651">MTSPTKSAPTTRSPRQTVQRAADIARRYGLEGAADHAGNLLDAKFRRGTVVVVGEVKRGKSSLVNALFGRRGLLPVDVLTCTAAPIRVTVDPEADPQAEPRIRLVRGERRDEIGADELPRWVTVGEDGRGVVTPDGDVDQIPSAAEISLGDRRLPKVTVIDTPGVGGLDEHAVTAALHEARGAGLLLMVCDASTPITAPEMEILRTARESTGGVVVAVTKTDKNVRRWRSIVEDDRRLIEQHLGVSVPVIGVSSLRAADAAEHPDPERAAAIDERSGIAELRRVITDFLRTPQELGERAALESVRATLHGIHAGVDKDLRLHTEPSKAVEELEAEKAELEQFREQSSEWEQLFQRDIQVTRNRITDQLDQDLEAMRVAWTQRIEKESLRVLRSKPQVFTSQIEAELADIMERTIGQLLDAITSHARNLFPDNPETAAEITASVLETLTTGDVSGREVDKKTKNLLDPSVVMMGMLGAGLLAPLIPVAPLAGGVWIGVNMAYRAMRNGKQHLVTWLRETSGKARQSTTRIFDTVIASARTEIMLKYRSDLRRRQKELQTRIEEARQLARDSEAGRKEKVVRLQKNAEIIRSTMQEIDRHLAAGGAR</sequence>
<dbReference type="InterPro" id="IPR051943">
    <property type="entry name" value="TRAFAC_Dynamin-like_GTPase"/>
</dbReference>
<evidence type="ECO:0000259" key="2">
    <source>
        <dbReference type="Pfam" id="PF00350"/>
    </source>
</evidence>
<dbReference type="SUPFAM" id="SSF52540">
    <property type="entry name" value="P-loop containing nucleoside triphosphate hydrolases"/>
    <property type="match status" value="1"/>
</dbReference>
<dbReference type="Pfam" id="PF00350">
    <property type="entry name" value="Dynamin_N"/>
    <property type="match status" value="1"/>
</dbReference>
<protein>
    <submittedName>
        <fullName evidence="3">Dynamin family protein</fullName>
    </submittedName>
</protein>
<evidence type="ECO:0000313" key="3">
    <source>
        <dbReference type="EMBL" id="WIM70500.1"/>
    </source>
</evidence>
<keyword evidence="1" id="KW-0472">Membrane</keyword>
<dbReference type="EMBL" id="CP126970">
    <property type="protein sequence ID" value="WIM70500.1"/>
    <property type="molecule type" value="Genomic_DNA"/>
</dbReference>
<evidence type="ECO:0000313" key="4">
    <source>
        <dbReference type="Proteomes" id="UP001238805"/>
    </source>
</evidence>
<accession>A0ABY8VLH2</accession>
<name>A0ABY8VLH2_9CORY</name>
<keyword evidence="1" id="KW-0812">Transmembrane</keyword>
<dbReference type="PANTHER" id="PTHR43681">
    <property type="entry name" value="TRANSMEMBRANE GTPASE FZO"/>
    <property type="match status" value="1"/>
</dbReference>
<dbReference type="RefSeq" id="WP_284875089.1">
    <property type="nucleotide sequence ID" value="NZ_CP126970.1"/>
</dbReference>
<keyword evidence="1" id="KW-1133">Transmembrane helix</keyword>
<dbReference type="Gene3D" id="3.40.50.300">
    <property type="entry name" value="P-loop containing nucleotide triphosphate hydrolases"/>
    <property type="match status" value="1"/>
</dbReference>
<reference evidence="3 4" key="1">
    <citation type="submission" date="2023-05" db="EMBL/GenBank/DDBJ databases">
        <title>Corynebacterium suedekumii sp. nov. and Corynebacterium breve sp. nov. isolated from raw cow's milk.</title>
        <authorList>
            <person name="Baer M.K."/>
            <person name="Mehl L."/>
            <person name="Hellmuth R."/>
            <person name="Marke G."/>
            <person name="Lipski A."/>
        </authorList>
    </citation>
    <scope>NUCLEOTIDE SEQUENCE [LARGE SCALE GENOMIC DNA]</scope>
    <source>
        <strain evidence="3 4">LM112</strain>
    </source>
</reference>
<feature type="transmembrane region" description="Helical" evidence="1">
    <location>
        <begin position="469"/>
        <end position="497"/>
    </location>
</feature>
<dbReference type="InterPro" id="IPR045063">
    <property type="entry name" value="Dynamin_N"/>
</dbReference>
<dbReference type="Proteomes" id="UP001238805">
    <property type="component" value="Chromosome"/>
</dbReference>
<dbReference type="PANTHER" id="PTHR43681:SF1">
    <property type="entry name" value="SARCALUMENIN"/>
    <property type="match status" value="1"/>
</dbReference>
<keyword evidence="4" id="KW-1185">Reference proteome</keyword>
<proteinExistence type="predicted"/>
<evidence type="ECO:0000256" key="1">
    <source>
        <dbReference type="SAM" id="Phobius"/>
    </source>
</evidence>
<gene>
    <name evidence="3" type="ORF">QP029_01130</name>
</gene>
<organism evidence="3 4">
    <name type="scientific">Corynebacterium suedekumii</name>
    <dbReference type="NCBI Taxonomy" id="3049801"/>
    <lineage>
        <taxon>Bacteria</taxon>
        <taxon>Bacillati</taxon>
        <taxon>Actinomycetota</taxon>
        <taxon>Actinomycetes</taxon>
        <taxon>Mycobacteriales</taxon>
        <taxon>Corynebacteriaceae</taxon>
        <taxon>Corynebacterium</taxon>
    </lineage>
</organism>
<feature type="domain" description="Dynamin N-terminal" evidence="2">
    <location>
        <begin position="50"/>
        <end position="218"/>
    </location>
</feature>